<evidence type="ECO:0000313" key="2">
    <source>
        <dbReference type="EMBL" id="GGY78677.1"/>
    </source>
</evidence>
<dbReference type="Pfam" id="PF13590">
    <property type="entry name" value="DUF4136"/>
    <property type="match status" value="1"/>
</dbReference>
<evidence type="ECO:0000313" key="3">
    <source>
        <dbReference type="Proteomes" id="UP000619761"/>
    </source>
</evidence>
<gene>
    <name evidence="2" type="ORF">GCM10011613_24250</name>
</gene>
<proteinExistence type="predicted"/>
<comment type="caution">
    <text evidence="2">The sequence shown here is derived from an EMBL/GenBank/DDBJ whole genome shotgun (WGS) entry which is preliminary data.</text>
</comment>
<reference evidence="3" key="1">
    <citation type="journal article" date="2019" name="Int. J. Syst. Evol. Microbiol.">
        <title>The Global Catalogue of Microorganisms (GCM) 10K type strain sequencing project: providing services to taxonomists for standard genome sequencing and annotation.</title>
        <authorList>
            <consortium name="The Broad Institute Genomics Platform"/>
            <consortium name="The Broad Institute Genome Sequencing Center for Infectious Disease"/>
            <person name="Wu L."/>
            <person name="Ma J."/>
        </authorList>
    </citation>
    <scope>NUCLEOTIDE SEQUENCE [LARGE SCALE GENOMIC DNA]</scope>
    <source>
        <strain evidence="3">KCTC 32239</strain>
    </source>
</reference>
<dbReference type="Proteomes" id="UP000619761">
    <property type="component" value="Unassembled WGS sequence"/>
</dbReference>
<dbReference type="EMBL" id="BMYZ01000002">
    <property type="protein sequence ID" value="GGY78677.1"/>
    <property type="molecule type" value="Genomic_DNA"/>
</dbReference>
<keyword evidence="3" id="KW-1185">Reference proteome</keyword>
<dbReference type="InterPro" id="IPR025411">
    <property type="entry name" value="DUF4136"/>
</dbReference>
<organism evidence="2 3">
    <name type="scientific">Cellvibrio zantedeschiae</name>
    <dbReference type="NCBI Taxonomy" id="1237077"/>
    <lineage>
        <taxon>Bacteria</taxon>
        <taxon>Pseudomonadati</taxon>
        <taxon>Pseudomonadota</taxon>
        <taxon>Gammaproteobacteria</taxon>
        <taxon>Cellvibrionales</taxon>
        <taxon>Cellvibrionaceae</taxon>
        <taxon>Cellvibrio</taxon>
    </lineage>
</organism>
<accession>A0ABQ3B3Z8</accession>
<feature type="domain" description="DUF4136" evidence="1">
    <location>
        <begin position="48"/>
        <end position="198"/>
    </location>
</feature>
<dbReference type="Gene3D" id="3.30.160.670">
    <property type="match status" value="1"/>
</dbReference>
<protein>
    <recommendedName>
        <fullName evidence="1">DUF4136 domain-containing protein</fullName>
    </recommendedName>
</protein>
<name>A0ABQ3B3Z8_9GAMM</name>
<evidence type="ECO:0000259" key="1">
    <source>
        <dbReference type="Pfam" id="PF13590"/>
    </source>
</evidence>
<sequence length="199" mass="21913">MTKLIRARDRLNLENAMLKAFAHKYTISIFILFVCALSGCATSSKITQDFKPGTDFNAYKTFSWHNFSSDINTSNQIAIQHEIEQQLALQGFKLVTEMPDLVLDLNIIKHAVTPSSTGVGISIGLPIGRHGGVGIGTNNLLNKGSQMAGLIILDITAQNTNQVVWRGSAEDVPLNYFSLKNQTELNKVLINLVQQFPPK</sequence>